<organism evidence="2 3">
    <name type="scientific">Ectocarpus siliculosus</name>
    <name type="common">Brown alga</name>
    <name type="synonym">Conferva siliculosa</name>
    <dbReference type="NCBI Taxonomy" id="2880"/>
    <lineage>
        <taxon>Eukaryota</taxon>
        <taxon>Sar</taxon>
        <taxon>Stramenopiles</taxon>
        <taxon>Ochrophyta</taxon>
        <taxon>PX clade</taxon>
        <taxon>Phaeophyceae</taxon>
        <taxon>Ectocarpales</taxon>
        <taxon>Ectocarpaceae</taxon>
        <taxon>Ectocarpus</taxon>
    </lineage>
</organism>
<name>D7G295_ECTSI</name>
<accession>D7G295</accession>
<dbReference type="eggNOG" id="ENOG502SG1W">
    <property type="taxonomic scope" value="Eukaryota"/>
</dbReference>
<dbReference type="InParanoid" id="D7G295"/>
<keyword evidence="3" id="KW-1185">Reference proteome</keyword>
<protein>
    <submittedName>
        <fullName evidence="2">Uncharacterized protein</fullName>
    </submittedName>
</protein>
<feature type="compositionally biased region" description="Low complexity" evidence="1">
    <location>
        <begin position="294"/>
        <end position="309"/>
    </location>
</feature>
<feature type="compositionally biased region" description="Basic and acidic residues" evidence="1">
    <location>
        <begin position="10"/>
        <end position="25"/>
    </location>
</feature>
<sequence length="361" mass="37358">MPPISPMTEELIRARDVQHGRHRDGSPQPEEPAQVLPQPRGHDFKFIIHSIGDSNGHGDPTLVFTRATVGHHNINGYGHNFEKKLTEKDPHAPWDAGTFRVVTKMNMDGMALLVRSEVDACDGTGSTRLVPAGKGRASSSGGGGGGGGASTSAKAAAKSTEDLLVEQLGGLGLSSSSPGGEGKSESKPASGLTCEKRGQLLGHDAKVLELKTKNSRYANEISWKDIYWQLTLGGAHALVLGLHNRGTFGAGDTKHHSIGEVKARAEESGSASMVFLANTLRGITKAAHRIIGAASTTPARPAAPATPSAAGGGRGGTGTHGESNPRVAAAAAVVVEYSPGRDSRCIRIRLATAADGAVSPF</sequence>
<reference evidence="2 3" key="1">
    <citation type="journal article" date="2010" name="Nature">
        <title>The Ectocarpus genome and the independent evolution of multicellularity in brown algae.</title>
        <authorList>
            <person name="Cock J.M."/>
            <person name="Sterck L."/>
            <person name="Rouze P."/>
            <person name="Scornet D."/>
            <person name="Allen A.E."/>
            <person name="Amoutzias G."/>
            <person name="Anthouard V."/>
            <person name="Artiguenave F."/>
            <person name="Aury J.M."/>
            <person name="Badger J.H."/>
            <person name="Beszteri B."/>
            <person name="Billiau K."/>
            <person name="Bonnet E."/>
            <person name="Bothwell J.H."/>
            <person name="Bowler C."/>
            <person name="Boyen C."/>
            <person name="Brownlee C."/>
            <person name="Carrano C.J."/>
            <person name="Charrier B."/>
            <person name="Cho G.Y."/>
            <person name="Coelho S.M."/>
            <person name="Collen J."/>
            <person name="Corre E."/>
            <person name="Da Silva C."/>
            <person name="Delage L."/>
            <person name="Delaroque N."/>
            <person name="Dittami S.M."/>
            <person name="Doulbeau S."/>
            <person name="Elias M."/>
            <person name="Farnham G."/>
            <person name="Gachon C.M."/>
            <person name="Gschloessl B."/>
            <person name="Heesch S."/>
            <person name="Jabbari K."/>
            <person name="Jubin C."/>
            <person name="Kawai H."/>
            <person name="Kimura K."/>
            <person name="Kloareg B."/>
            <person name="Kupper F.C."/>
            <person name="Lang D."/>
            <person name="Le Bail A."/>
            <person name="Leblanc C."/>
            <person name="Lerouge P."/>
            <person name="Lohr M."/>
            <person name="Lopez P.J."/>
            <person name="Martens C."/>
            <person name="Maumus F."/>
            <person name="Michel G."/>
            <person name="Miranda-Saavedra D."/>
            <person name="Morales J."/>
            <person name="Moreau H."/>
            <person name="Motomura T."/>
            <person name="Nagasato C."/>
            <person name="Napoli C.A."/>
            <person name="Nelson D.R."/>
            <person name="Nyvall-Collen P."/>
            <person name="Peters A.F."/>
            <person name="Pommier C."/>
            <person name="Potin P."/>
            <person name="Poulain J."/>
            <person name="Quesneville H."/>
            <person name="Read B."/>
            <person name="Rensing S.A."/>
            <person name="Ritter A."/>
            <person name="Rousvoal S."/>
            <person name="Samanta M."/>
            <person name="Samson G."/>
            <person name="Schroeder D.C."/>
            <person name="Segurens B."/>
            <person name="Strittmatter M."/>
            <person name="Tonon T."/>
            <person name="Tregear J.W."/>
            <person name="Valentin K."/>
            <person name="von Dassow P."/>
            <person name="Yamagishi T."/>
            <person name="Van de Peer Y."/>
            <person name="Wincker P."/>
        </authorList>
    </citation>
    <scope>NUCLEOTIDE SEQUENCE [LARGE SCALE GENOMIC DNA]</scope>
    <source>
        <strain evidence="3">Ec32 / CCAP1310/4</strain>
    </source>
</reference>
<dbReference type="PANTHER" id="PTHR35179">
    <property type="entry name" value="PROTEIN CBG02620"/>
    <property type="match status" value="1"/>
</dbReference>
<evidence type="ECO:0000256" key="1">
    <source>
        <dbReference type="SAM" id="MobiDB-lite"/>
    </source>
</evidence>
<feature type="region of interest" description="Disordered" evidence="1">
    <location>
        <begin position="123"/>
        <end position="155"/>
    </location>
</feature>
<evidence type="ECO:0000313" key="2">
    <source>
        <dbReference type="EMBL" id="CBJ48772.1"/>
    </source>
</evidence>
<dbReference type="AlphaFoldDB" id="D7G295"/>
<proteinExistence type="predicted"/>
<feature type="region of interest" description="Disordered" evidence="1">
    <location>
        <begin position="1"/>
        <end position="37"/>
    </location>
</feature>
<dbReference type="EMBL" id="FN648674">
    <property type="protein sequence ID" value="CBJ48772.1"/>
    <property type="molecule type" value="Genomic_DNA"/>
</dbReference>
<dbReference type="PANTHER" id="PTHR35179:SF2">
    <property type="entry name" value="START DOMAIN-CONTAINING PROTEIN"/>
    <property type="match status" value="1"/>
</dbReference>
<feature type="compositionally biased region" description="Gly residues" evidence="1">
    <location>
        <begin position="140"/>
        <end position="149"/>
    </location>
</feature>
<evidence type="ECO:0000313" key="3">
    <source>
        <dbReference type="Proteomes" id="UP000002630"/>
    </source>
</evidence>
<gene>
    <name evidence="2" type="ORF">Esi_0047_0072</name>
</gene>
<dbReference type="Proteomes" id="UP000002630">
    <property type="component" value="Linkage Group LG19"/>
</dbReference>
<feature type="compositionally biased region" description="Gly residues" evidence="1">
    <location>
        <begin position="310"/>
        <end position="319"/>
    </location>
</feature>
<feature type="region of interest" description="Disordered" evidence="1">
    <location>
        <begin position="170"/>
        <end position="192"/>
    </location>
</feature>
<dbReference type="EMBL" id="FN649744">
    <property type="protein sequence ID" value="CBJ48772.1"/>
    <property type="molecule type" value="Genomic_DNA"/>
</dbReference>
<feature type="region of interest" description="Disordered" evidence="1">
    <location>
        <begin position="294"/>
        <end position="324"/>
    </location>
</feature>